<evidence type="ECO:0000313" key="1">
    <source>
        <dbReference type="EMBL" id="AGD92469.1"/>
    </source>
</evidence>
<reference evidence="1 2" key="1">
    <citation type="journal article" date="2013" name="Clin. Infect. Dis.">
        <title>First isolation of Mimivirus in a patient with pneumonia.</title>
        <authorList>
            <person name="Saadi H."/>
            <person name="Pagnier I."/>
            <person name="Colson P."/>
            <person name="Cherif J.K."/>
            <person name="Beji M."/>
            <person name="Boughalmi M."/>
            <person name="Azza S."/>
            <person name="Armstrong N."/>
            <person name="Robert C."/>
            <person name="Fournous G."/>
            <person name="La Scola B."/>
            <person name="Raoult D."/>
        </authorList>
    </citation>
    <scope>NUCLEOTIDE SEQUENCE [LARGE SCALE GENOMIC DNA]</scope>
    <source>
        <strain evidence="1">LBA111</strain>
    </source>
</reference>
<protein>
    <submittedName>
        <fullName evidence="1">Putative DNA mismatch repair protein muts-like protein</fullName>
    </submittedName>
</protein>
<accession>L7Y3U7</accession>
<dbReference type="Proteomes" id="UP000236749">
    <property type="component" value="Segment"/>
</dbReference>
<sequence length="169" mass="19993">MSNLLIELKNKKRLMNETKIDIPTKTSNYNKKLLVKKCCICDYSPVKEYHKELESHHIHFQQNCWENGKIKEKPYLHKNRLYNLVVLCRKCHNKVHQGEIIINGYIDTINGPMLDYRTDINVKIVNSFKMIDNLSKQFLAENIRNPIKNTKHPMIKTNIKKTHSLNCEC</sequence>
<name>L7Y3U7_9VIRU</name>
<proteinExistence type="predicted"/>
<gene>
    <name evidence="1" type="ORF">LBA_00551</name>
</gene>
<organism evidence="1 2">
    <name type="scientific">Megavirus lba</name>
    <dbReference type="NCBI Taxonomy" id="1235314"/>
    <lineage>
        <taxon>Viruses</taxon>
        <taxon>Varidnaviria</taxon>
        <taxon>Bamfordvirae</taxon>
        <taxon>Nucleocytoviricota</taxon>
        <taxon>Megaviricetes</taxon>
        <taxon>Imitervirales</taxon>
        <taxon>Mimiviridae</taxon>
        <taxon>Megamimivirinae</taxon>
        <taxon>Megavirus</taxon>
        <taxon>Megavirus chilense</taxon>
    </lineage>
</organism>
<dbReference type="EMBL" id="JX885207">
    <property type="protein sequence ID" value="AGD92469.1"/>
    <property type="molecule type" value="Genomic_DNA"/>
</dbReference>
<evidence type="ECO:0000313" key="2">
    <source>
        <dbReference type="Proteomes" id="UP000236749"/>
    </source>
</evidence>